<accession>A0ABW4C452</accession>
<protein>
    <submittedName>
        <fullName evidence="2">Uncharacterized protein</fullName>
    </submittedName>
</protein>
<feature type="region of interest" description="Disordered" evidence="1">
    <location>
        <begin position="59"/>
        <end position="78"/>
    </location>
</feature>
<evidence type="ECO:0000313" key="2">
    <source>
        <dbReference type="EMBL" id="MFD1425489.1"/>
    </source>
</evidence>
<evidence type="ECO:0000313" key="3">
    <source>
        <dbReference type="Proteomes" id="UP001597282"/>
    </source>
</evidence>
<name>A0ABW4C452_9BACL</name>
<dbReference type="EMBL" id="JBHTNU010000001">
    <property type="protein sequence ID" value="MFD1425489.1"/>
    <property type="molecule type" value="Genomic_DNA"/>
</dbReference>
<evidence type="ECO:0000256" key="1">
    <source>
        <dbReference type="SAM" id="MobiDB-lite"/>
    </source>
</evidence>
<reference evidence="3" key="1">
    <citation type="journal article" date="2019" name="Int. J. Syst. Evol. Microbiol.">
        <title>The Global Catalogue of Microorganisms (GCM) 10K type strain sequencing project: providing services to taxonomists for standard genome sequencing and annotation.</title>
        <authorList>
            <consortium name="The Broad Institute Genomics Platform"/>
            <consortium name="The Broad Institute Genome Sequencing Center for Infectious Disease"/>
            <person name="Wu L."/>
            <person name="Ma J."/>
        </authorList>
    </citation>
    <scope>NUCLEOTIDE SEQUENCE [LARGE SCALE GENOMIC DNA]</scope>
    <source>
        <strain evidence="3">S1</strain>
    </source>
</reference>
<comment type="caution">
    <text evidence="2">The sequence shown here is derived from an EMBL/GenBank/DDBJ whole genome shotgun (WGS) entry which is preliminary data.</text>
</comment>
<dbReference type="Proteomes" id="UP001597282">
    <property type="component" value="Unassembled WGS sequence"/>
</dbReference>
<proteinExistence type="predicted"/>
<gene>
    <name evidence="2" type="ORF">ACFQ4Y_00890</name>
</gene>
<sequence>MGMKELIHEYRESLKLIREARKEYPRAGERDERQEEDYRTLGNMQRELEFIIKWLTTGREPGSHRGGMKNEMQDLRES</sequence>
<organism evidence="2 3">
    <name type="scientific">Kroppenstedtia sanguinis</name>
    <dbReference type="NCBI Taxonomy" id="1380684"/>
    <lineage>
        <taxon>Bacteria</taxon>
        <taxon>Bacillati</taxon>
        <taxon>Bacillota</taxon>
        <taxon>Bacilli</taxon>
        <taxon>Bacillales</taxon>
        <taxon>Thermoactinomycetaceae</taxon>
        <taxon>Kroppenstedtia</taxon>
    </lineage>
</organism>
<dbReference type="RefSeq" id="WP_380162271.1">
    <property type="nucleotide sequence ID" value="NZ_JBHTNU010000001.1"/>
</dbReference>
<keyword evidence="3" id="KW-1185">Reference proteome</keyword>